<feature type="transmembrane region" description="Helical" evidence="7">
    <location>
        <begin position="82"/>
        <end position="103"/>
    </location>
</feature>
<evidence type="ECO:0000313" key="8">
    <source>
        <dbReference type="EMBL" id="MBE6833010.1"/>
    </source>
</evidence>
<name>A0A928Q4K1_9FIRM</name>
<dbReference type="GO" id="GO:0140911">
    <property type="term" value="F:pore-forming activity"/>
    <property type="evidence" value="ECO:0007669"/>
    <property type="project" value="InterPro"/>
</dbReference>
<dbReference type="InterPro" id="IPR005744">
    <property type="entry name" value="Hy-lIII"/>
</dbReference>
<dbReference type="AlphaFoldDB" id="A0A928Q4K1"/>
<dbReference type="EMBL" id="SVNY01000002">
    <property type="protein sequence ID" value="MBE6833010.1"/>
    <property type="molecule type" value="Genomic_DNA"/>
</dbReference>
<gene>
    <name evidence="8" type="ORF">E7512_05420</name>
</gene>
<organism evidence="8 9">
    <name type="scientific">Faecalispora sporosphaeroides</name>
    <dbReference type="NCBI Taxonomy" id="1549"/>
    <lineage>
        <taxon>Bacteria</taxon>
        <taxon>Bacillati</taxon>
        <taxon>Bacillota</taxon>
        <taxon>Clostridia</taxon>
        <taxon>Eubacteriales</taxon>
        <taxon>Oscillospiraceae</taxon>
        <taxon>Faecalispora</taxon>
    </lineage>
</organism>
<dbReference type="PANTHER" id="PTHR20855:SF129">
    <property type="entry name" value="HEMOLYSIN-3 HOMOLOG"/>
    <property type="match status" value="1"/>
</dbReference>
<feature type="binding site" evidence="6">
    <location>
        <position position="98"/>
    </location>
    <ligand>
        <name>Zn(2+)</name>
        <dbReference type="ChEBI" id="CHEBI:29105"/>
    </ligand>
</feature>
<feature type="binding site" evidence="6">
    <location>
        <position position="225"/>
    </location>
    <ligand>
        <name>Zn(2+)</name>
        <dbReference type="ChEBI" id="CHEBI:29105"/>
    </ligand>
</feature>
<protein>
    <submittedName>
        <fullName evidence="8">Hemolysin III family protein</fullName>
    </submittedName>
</protein>
<feature type="transmembrane region" description="Helical" evidence="7">
    <location>
        <begin position="169"/>
        <end position="188"/>
    </location>
</feature>
<dbReference type="RefSeq" id="WP_020071822.1">
    <property type="nucleotide sequence ID" value="NZ_JBKWRC010000001.1"/>
</dbReference>
<keyword evidence="4 7" id="KW-1133">Transmembrane helix</keyword>
<dbReference type="Pfam" id="PF03006">
    <property type="entry name" value="HlyIII"/>
    <property type="match status" value="1"/>
</dbReference>
<evidence type="ECO:0000256" key="1">
    <source>
        <dbReference type="ARBA" id="ARBA00004127"/>
    </source>
</evidence>
<keyword evidence="5 7" id="KW-0472">Membrane</keyword>
<feature type="transmembrane region" description="Helical" evidence="7">
    <location>
        <begin position="194"/>
        <end position="211"/>
    </location>
</feature>
<keyword evidence="3 7" id="KW-0812">Transmembrane</keyword>
<dbReference type="PANTHER" id="PTHR20855">
    <property type="entry name" value="ADIPOR/PROGESTIN RECEPTOR-RELATED"/>
    <property type="match status" value="1"/>
</dbReference>
<dbReference type="InterPro" id="IPR004254">
    <property type="entry name" value="AdipoR/HlyIII-related"/>
</dbReference>
<feature type="transmembrane region" description="Helical" evidence="7">
    <location>
        <begin position="49"/>
        <end position="70"/>
    </location>
</feature>
<sequence>MAEQSERALHINGYALKQKTREEKNEWRKTRRGELGLPLYSVGEEVANAVTHGVGAALALVALFVLHAAAPKEIFPQAVVSIYAVTLFLLYFVSTMYHALGVCKAKRVFQVLDHCTIFLLIAGSYTPITLIVLAGQTGFVLFSVVWAAAVAGILLNVVDMERFRKLSMICYIAMGWIVVFAFGPLIQALQPRDLILLIAGGVAYTVGALIYQKGKKIPYLHCVWHLFVLAGSVLHFFMIYHVVELL</sequence>
<feature type="transmembrane region" description="Helical" evidence="7">
    <location>
        <begin position="115"/>
        <end position="133"/>
    </location>
</feature>
<feature type="transmembrane region" description="Helical" evidence="7">
    <location>
        <begin position="139"/>
        <end position="157"/>
    </location>
</feature>
<comment type="subcellular location">
    <subcellularLocation>
        <location evidence="1">Endomembrane system</location>
        <topology evidence="1">Multi-pass membrane protein</topology>
    </subcellularLocation>
</comment>
<accession>A0A928Q4K1</accession>
<keyword evidence="6" id="KW-0862">Zinc</keyword>
<dbReference type="GO" id="GO:0046872">
    <property type="term" value="F:metal ion binding"/>
    <property type="evidence" value="ECO:0007669"/>
    <property type="project" value="UniProtKB-KW"/>
</dbReference>
<keyword evidence="6" id="KW-0479">Metal-binding</keyword>
<evidence type="ECO:0000313" key="9">
    <source>
        <dbReference type="Proteomes" id="UP000754750"/>
    </source>
</evidence>
<evidence type="ECO:0000256" key="6">
    <source>
        <dbReference type="PIRSR" id="PIRSR604254-1"/>
    </source>
</evidence>
<evidence type="ECO:0000256" key="3">
    <source>
        <dbReference type="ARBA" id="ARBA00022692"/>
    </source>
</evidence>
<reference evidence="8" key="1">
    <citation type="submission" date="2019-04" db="EMBL/GenBank/DDBJ databases">
        <title>Evolution of Biomass-Degrading Anaerobic Consortia Revealed by Metagenomics.</title>
        <authorList>
            <person name="Peng X."/>
        </authorList>
    </citation>
    <scope>NUCLEOTIDE SEQUENCE</scope>
    <source>
        <strain evidence="8">SIG551</strain>
    </source>
</reference>
<dbReference type="GO" id="GO:0016020">
    <property type="term" value="C:membrane"/>
    <property type="evidence" value="ECO:0007669"/>
    <property type="project" value="InterPro"/>
</dbReference>
<comment type="similarity">
    <text evidence="2">Belongs to the UPF0073 (Hly-III) family.</text>
</comment>
<evidence type="ECO:0000256" key="4">
    <source>
        <dbReference type="ARBA" id="ARBA00022989"/>
    </source>
</evidence>
<evidence type="ECO:0000256" key="5">
    <source>
        <dbReference type="ARBA" id="ARBA00023136"/>
    </source>
</evidence>
<proteinExistence type="inferred from homology"/>
<feature type="binding site" evidence="6">
    <location>
        <position position="221"/>
    </location>
    <ligand>
        <name>Zn(2+)</name>
        <dbReference type="ChEBI" id="CHEBI:29105"/>
    </ligand>
</feature>
<comment type="caution">
    <text evidence="8">The sequence shown here is derived from an EMBL/GenBank/DDBJ whole genome shotgun (WGS) entry which is preliminary data.</text>
</comment>
<dbReference type="NCBIfam" id="TIGR01065">
    <property type="entry name" value="hlyIII"/>
    <property type="match status" value="1"/>
</dbReference>
<evidence type="ECO:0000256" key="2">
    <source>
        <dbReference type="ARBA" id="ARBA00008488"/>
    </source>
</evidence>
<evidence type="ECO:0000256" key="7">
    <source>
        <dbReference type="SAM" id="Phobius"/>
    </source>
</evidence>
<dbReference type="Proteomes" id="UP000754750">
    <property type="component" value="Unassembled WGS sequence"/>
</dbReference>
<feature type="transmembrane region" description="Helical" evidence="7">
    <location>
        <begin position="223"/>
        <end position="243"/>
    </location>
</feature>
<dbReference type="GO" id="GO:0012505">
    <property type="term" value="C:endomembrane system"/>
    <property type="evidence" value="ECO:0007669"/>
    <property type="project" value="UniProtKB-SubCell"/>
</dbReference>